<dbReference type="PANTHER" id="PTHR30578:SF1">
    <property type="entry name" value="NA(+)-TRANSLOCATING NADH-QUINONE REDUCTASE SUBUNIT B"/>
    <property type="match status" value="1"/>
</dbReference>
<keyword evidence="11 16" id="KW-0915">Sodium</keyword>
<dbReference type="InterPro" id="IPR010966">
    <property type="entry name" value="NqrB"/>
</dbReference>
<dbReference type="HAMAP" id="MF_00426">
    <property type="entry name" value="NqrB"/>
    <property type="match status" value="1"/>
</dbReference>
<comment type="function">
    <text evidence="16">NQR complex catalyzes the reduction of ubiquinone-1 to ubiquinol by two successive reactions, coupled with the transport of Na(+) ions from the cytoplasm to the periplasm. NqrA to NqrE are probably involved in the second step, the conversion of ubisemiquinone to ubiquinol.</text>
</comment>
<evidence type="ECO:0000256" key="4">
    <source>
        <dbReference type="ARBA" id="ARBA00022553"/>
    </source>
</evidence>
<feature type="modified residue" description="FMN phosphoryl threonine" evidence="16 17">
    <location>
        <position position="236"/>
    </location>
</feature>
<dbReference type="InterPro" id="IPR004338">
    <property type="entry name" value="NqrB/RnfD"/>
</dbReference>
<comment type="similarity">
    <text evidence="16">Belongs to the NqrB/RnfD family.</text>
</comment>
<evidence type="ECO:0000313" key="19">
    <source>
        <dbReference type="Proteomes" id="UP000199561"/>
    </source>
</evidence>
<feature type="transmembrane region" description="Helical" evidence="16">
    <location>
        <begin position="116"/>
        <end position="137"/>
    </location>
</feature>
<keyword evidence="10 16" id="KW-0520">NAD</keyword>
<evidence type="ECO:0000256" key="2">
    <source>
        <dbReference type="ARBA" id="ARBA00022475"/>
    </source>
</evidence>
<feature type="transmembrane region" description="Helical" evidence="16">
    <location>
        <begin position="323"/>
        <end position="341"/>
    </location>
</feature>
<dbReference type="STRING" id="52442.SAMN05421880_10263"/>
<keyword evidence="7 16" id="KW-0812">Transmembrane</keyword>
<keyword evidence="13 16" id="KW-0830">Ubiquinone</keyword>
<accession>A0A1I4LG83</accession>
<reference evidence="18 19" key="1">
    <citation type="submission" date="2016-10" db="EMBL/GenBank/DDBJ databases">
        <authorList>
            <person name="de Groot N.N."/>
        </authorList>
    </citation>
    <scope>NUCLEOTIDE SEQUENCE [LARGE SCALE GENOMIC DNA]</scope>
    <source>
        <strain evidence="18 19">Nm146</strain>
    </source>
</reference>
<dbReference type="Pfam" id="PF03116">
    <property type="entry name" value="NQR2_RnfD_RnfE"/>
    <property type="match status" value="1"/>
</dbReference>
<dbReference type="EC" id="7.2.1.1" evidence="16"/>
<keyword evidence="8 16" id="KW-1278">Translocase</keyword>
<dbReference type="NCBIfam" id="NF003756">
    <property type="entry name" value="PRK05349.1"/>
    <property type="match status" value="1"/>
</dbReference>
<feature type="transmembrane region" description="Helical" evidence="16">
    <location>
        <begin position="377"/>
        <end position="397"/>
    </location>
</feature>
<keyword evidence="9 16" id="KW-1133">Transmembrane helix</keyword>
<evidence type="ECO:0000256" key="8">
    <source>
        <dbReference type="ARBA" id="ARBA00022967"/>
    </source>
</evidence>
<evidence type="ECO:0000256" key="3">
    <source>
        <dbReference type="ARBA" id="ARBA00022519"/>
    </source>
</evidence>
<feature type="transmembrane region" description="Helical" evidence="16">
    <location>
        <begin position="353"/>
        <end position="371"/>
    </location>
</feature>
<dbReference type="NCBIfam" id="TIGR01937">
    <property type="entry name" value="nqrB"/>
    <property type="match status" value="1"/>
</dbReference>
<feature type="transmembrane region" description="Helical" evidence="16">
    <location>
        <begin position="260"/>
        <end position="286"/>
    </location>
</feature>
<evidence type="ECO:0000256" key="1">
    <source>
        <dbReference type="ARBA" id="ARBA00022448"/>
    </source>
</evidence>
<dbReference type="Proteomes" id="UP000199561">
    <property type="component" value="Unassembled WGS sequence"/>
</dbReference>
<keyword evidence="6 16" id="KW-0288">FMN</keyword>
<keyword evidence="2 16" id="KW-1003">Cell membrane</keyword>
<protein>
    <recommendedName>
        <fullName evidence="16">Na(+)-translocating NADH-quinone reductase subunit B</fullName>
        <shortName evidence="16">Na(+)-NQR subunit B</shortName>
        <shortName evidence="16">Na(+)-translocating NQR subunit B</shortName>
        <ecNumber evidence="16">7.2.1.1</ecNumber>
    </recommendedName>
    <alternativeName>
        <fullName evidence="16">NQR complex subunit B</fullName>
    </alternativeName>
    <alternativeName>
        <fullName evidence="16">NQR-1 subunit B</fullName>
    </alternativeName>
</protein>
<evidence type="ECO:0000256" key="11">
    <source>
        <dbReference type="ARBA" id="ARBA00023053"/>
    </source>
</evidence>
<dbReference type="GO" id="GO:0006814">
    <property type="term" value="P:sodium ion transport"/>
    <property type="evidence" value="ECO:0007669"/>
    <property type="project" value="UniProtKB-UniRule"/>
</dbReference>
<keyword evidence="14 16" id="KW-0472">Membrane</keyword>
<comment type="subunit">
    <text evidence="16">Composed of six subunits; NqrA, NqrB, NqrC, NqrD, NqrE and NqrF.</text>
</comment>
<comment type="subcellular location">
    <subcellularLocation>
        <location evidence="16">Cell membrane</location>
        <topology evidence="16">Multi-pass membrane protein</topology>
    </subcellularLocation>
</comment>
<evidence type="ECO:0000256" key="5">
    <source>
        <dbReference type="ARBA" id="ARBA00022630"/>
    </source>
</evidence>
<keyword evidence="3" id="KW-0997">Cell inner membrane</keyword>
<keyword evidence="19" id="KW-1185">Reference proteome</keyword>
<evidence type="ECO:0000256" key="15">
    <source>
        <dbReference type="ARBA" id="ARBA00023201"/>
    </source>
</evidence>
<evidence type="ECO:0000256" key="14">
    <source>
        <dbReference type="ARBA" id="ARBA00023136"/>
    </source>
</evidence>
<keyword evidence="1 16" id="KW-0813">Transport</keyword>
<dbReference type="GO" id="GO:0022904">
    <property type="term" value="P:respiratory electron transport chain"/>
    <property type="evidence" value="ECO:0007669"/>
    <property type="project" value="InterPro"/>
</dbReference>
<evidence type="ECO:0000313" key="18">
    <source>
        <dbReference type="EMBL" id="SFL90002.1"/>
    </source>
</evidence>
<name>A0A1I4LG83_9PROT</name>
<keyword evidence="12 16" id="KW-0406">Ion transport</keyword>
<dbReference type="GO" id="GO:0055085">
    <property type="term" value="P:transmembrane transport"/>
    <property type="evidence" value="ECO:0007669"/>
    <property type="project" value="InterPro"/>
</dbReference>
<dbReference type="GO" id="GO:0010181">
    <property type="term" value="F:FMN binding"/>
    <property type="evidence" value="ECO:0007669"/>
    <property type="project" value="InterPro"/>
</dbReference>
<dbReference type="GO" id="GO:0005886">
    <property type="term" value="C:plasma membrane"/>
    <property type="evidence" value="ECO:0007669"/>
    <property type="project" value="UniProtKB-SubCell"/>
</dbReference>
<organism evidence="18 19">
    <name type="scientific">Nitrosomonas nitrosa</name>
    <dbReference type="NCBI Taxonomy" id="52442"/>
    <lineage>
        <taxon>Bacteria</taxon>
        <taxon>Pseudomonadati</taxon>
        <taxon>Pseudomonadota</taxon>
        <taxon>Betaproteobacteria</taxon>
        <taxon>Nitrosomonadales</taxon>
        <taxon>Nitrosomonadaceae</taxon>
        <taxon>Nitrosomonas</taxon>
    </lineage>
</organism>
<evidence type="ECO:0000256" key="12">
    <source>
        <dbReference type="ARBA" id="ARBA00023065"/>
    </source>
</evidence>
<dbReference type="RefSeq" id="WP_090665932.1">
    <property type="nucleotide sequence ID" value="NZ_FOUF01000002.1"/>
</dbReference>
<dbReference type="EMBL" id="FOUF01000002">
    <property type="protein sequence ID" value="SFL90002.1"/>
    <property type="molecule type" value="Genomic_DNA"/>
</dbReference>
<evidence type="ECO:0000256" key="7">
    <source>
        <dbReference type="ARBA" id="ARBA00022692"/>
    </source>
</evidence>
<evidence type="ECO:0000256" key="13">
    <source>
        <dbReference type="ARBA" id="ARBA00023075"/>
    </source>
</evidence>
<evidence type="ECO:0000256" key="17">
    <source>
        <dbReference type="PIRSR" id="PIRSR016055-50"/>
    </source>
</evidence>
<dbReference type="PANTHER" id="PTHR30578">
    <property type="entry name" value="ELECTRON TRANSPORT COMPLEX PROTEIN RNFD"/>
    <property type="match status" value="1"/>
</dbReference>
<evidence type="ECO:0000256" key="6">
    <source>
        <dbReference type="ARBA" id="ARBA00022643"/>
    </source>
</evidence>
<evidence type="ECO:0000256" key="16">
    <source>
        <dbReference type="HAMAP-Rule" id="MF_00426"/>
    </source>
</evidence>
<evidence type="ECO:0000256" key="9">
    <source>
        <dbReference type="ARBA" id="ARBA00022989"/>
    </source>
</evidence>
<gene>
    <name evidence="16" type="primary">nqrB</name>
    <name evidence="18" type="ORF">SAMN05421880_10263</name>
</gene>
<proteinExistence type="inferred from homology"/>
<comment type="catalytic activity">
    <reaction evidence="16">
        <text>a ubiquinone + n Na(+)(in) + NADH + H(+) = a ubiquinol + n Na(+)(out) + NAD(+)</text>
        <dbReference type="Rhea" id="RHEA:47748"/>
        <dbReference type="Rhea" id="RHEA-COMP:9565"/>
        <dbReference type="Rhea" id="RHEA-COMP:9566"/>
        <dbReference type="ChEBI" id="CHEBI:15378"/>
        <dbReference type="ChEBI" id="CHEBI:16389"/>
        <dbReference type="ChEBI" id="CHEBI:17976"/>
        <dbReference type="ChEBI" id="CHEBI:29101"/>
        <dbReference type="ChEBI" id="CHEBI:57540"/>
        <dbReference type="ChEBI" id="CHEBI:57945"/>
        <dbReference type="EC" id="7.2.1.1"/>
    </reaction>
</comment>
<keyword evidence="5 16" id="KW-0285">Flavoprotein</keyword>
<dbReference type="GO" id="GO:0016655">
    <property type="term" value="F:oxidoreductase activity, acting on NAD(P)H, quinone or similar compound as acceptor"/>
    <property type="evidence" value="ECO:0007669"/>
    <property type="project" value="UniProtKB-UniRule"/>
</dbReference>
<keyword evidence="4 16" id="KW-0597">Phosphoprotein</keyword>
<dbReference type="PIRSF" id="PIRSF016055">
    <property type="entry name" value="NADH-UbQ_OxRdtase_B_su"/>
    <property type="match status" value="1"/>
</dbReference>
<comment type="cofactor">
    <cofactor evidence="16 17">
        <name>FMN</name>
        <dbReference type="ChEBI" id="CHEBI:58210"/>
    </cofactor>
</comment>
<keyword evidence="15 16" id="KW-0739">Sodium transport</keyword>
<dbReference type="AlphaFoldDB" id="A0A1I4LG83"/>
<feature type="transmembrane region" description="Helical" evidence="16">
    <location>
        <begin position="144"/>
        <end position="160"/>
    </location>
</feature>
<feature type="transmembrane region" description="Helical" evidence="16">
    <location>
        <begin position="54"/>
        <end position="71"/>
    </location>
</feature>
<sequence length="409" mass="44944">MRRLLESMKPLFSQGGRFEKYHALYEMVDTFLYTPADSTRTAPHVRDAIDLKRLMSYVVIALIPCILWSWFNTGYQANLAIQELALIKDDWRGALLQGLRIGFAPDSILANMAHGFLHFLPIYLTTLIVGGVWEVLFAIVRKHEINEGFLVTSMLFALTLPPDMPLWMVALGISFGVVIGKEIFGGTGKNFLNPALVGRAFLFFAYPAEMSGDQVWVAADISSGATSLVDGYSGATPLGMGVTGGMDAIVSGGYTWWDAFIGLIPGSLGETSTLACLIGAAFLIYTKVASWRIILGVFLGMVGTTLLFNAFGSETHPLTEMPWYWHLVLGGFAFGMVFMATDPVSAAMTTAGRWVYGILIGFMTVLIRVINPAFPEGIMLAILFANIFAPLIDYVVIQINIRRRLRRHG</sequence>
<evidence type="ECO:0000256" key="10">
    <source>
        <dbReference type="ARBA" id="ARBA00023027"/>
    </source>
</evidence>
<feature type="transmembrane region" description="Helical" evidence="16">
    <location>
        <begin position="293"/>
        <end position="311"/>
    </location>
</feature>